<dbReference type="InterPro" id="IPR033922">
    <property type="entry name" value="NAD_bind_Glu_DH"/>
</dbReference>
<feature type="domain" description="Glutamate/phenylalanine/leucine/valine/L-tryptophan dehydrogenase C-terminal" evidence="11">
    <location>
        <begin position="254"/>
        <end position="483"/>
    </location>
</feature>
<keyword evidence="3 5" id="KW-0560">Oxidoreductase</keyword>
<evidence type="ECO:0000259" key="11">
    <source>
        <dbReference type="SMART" id="SM00839"/>
    </source>
</evidence>
<dbReference type="Gene3D" id="1.10.8.1210">
    <property type="match status" value="2"/>
</dbReference>
<dbReference type="SUPFAM" id="SSF53223">
    <property type="entry name" value="Aminoacid dehydrogenase-like, N-terminal domain"/>
    <property type="match status" value="1"/>
</dbReference>
<feature type="binding site" evidence="7">
    <location>
        <position position="165"/>
    </location>
    <ligand>
        <name>substrate</name>
    </ligand>
</feature>
<evidence type="ECO:0000256" key="4">
    <source>
        <dbReference type="ARBA" id="ARBA00023027"/>
    </source>
</evidence>
<dbReference type="PANTHER" id="PTHR11606:SF13">
    <property type="entry name" value="GLUTAMATE DEHYDROGENASE 1, MITOCHONDRIAL"/>
    <property type="match status" value="1"/>
</dbReference>
<dbReference type="Proteomes" id="UP000244180">
    <property type="component" value="Unassembled WGS sequence"/>
</dbReference>
<dbReference type="Gene3D" id="3.40.50.10860">
    <property type="entry name" value="Leucine Dehydrogenase, chain A, domain 1"/>
    <property type="match status" value="1"/>
</dbReference>
<sequence length="485" mass="53085">MFRSVALGGGRSVDALRFFCPWACRGGRLRRFAVGVYLWTERTRSEVTGMDKRGRPAAAPASASIRSPAESPSAETNLLAETQAIIKEALQKLGYPDAMYELLKEPLRFITVRIPVRMDDGSVRVFTGYRAQHNDAVGPTKGGVRFHPDVTPDEVKALSIWMSLKAGIVDLPYGGAKGGIVVNPAELSFRELERLSRGYVRAISQIVGPTKDIPAPDIATNAQIMAWMLDEYSRIREHDSPGFITGKPIVLGGSQVRETATARGVTIMIREAAKKVGIPLEGARVVIQGFGNAGSYLAKFMHDAGAKVIGISDVYGGLYDPAGLDIDRLLELRDSFGTVTRHFKETIPNKALLELPCDILVPAAVENQITSENAPNIKAKIIVEAANGPTTREATRILTERGVFIVPDILASAGGVTVSYFEWVQNNMGYYWTEEEVLAKLEEKLVRAFRNVVAMAESRGVDMRLAAYMVGVRRMAEASRFRGWV</sequence>
<evidence type="ECO:0000256" key="5">
    <source>
        <dbReference type="PIRNR" id="PIRNR000185"/>
    </source>
</evidence>
<dbReference type="FunFam" id="3.40.50.10860:FF:000008">
    <property type="entry name" value="Glutamate dehydrogenase"/>
    <property type="match status" value="1"/>
</dbReference>
<feature type="site" description="Important for catalysis" evidence="8">
    <location>
        <position position="217"/>
    </location>
</feature>
<accession>A0A2T5GCT8</accession>
<feature type="compositionally biased region" description="Low complexity" evidence="10">
    <location>
        <begin position="56"/>
        <end position="73"/>
    </location>
</feature>
<dbReference type="Gene3D" id="3.40.50.720">
    <property type="entry name" value="NAD(P)-binding Rossmann-like Domain"/>
    <property type="match status" value="1"/>
</dbReference>
<dbReference type="InterPro" id="IPR046346">
    <property type="entry name" value="Aminoacid_DH-like_N_sf"/>
</dbReference>
<feature type="binding site" evidence="7">
    <location>
        <position position="419"/>
    </location>
    <ligand>
        <name>substrate</name>
    </ligand>
</feature>
<name>A0A2T5GCT8_HYDSH</name>
<dbReference type="PIRSF" id="PIRSF000185">
    <property type="entry name" value="Glu_DH"/>
    <property type="match status" value="1"/>
</dbReference>
<dbReference type="SUPFAM" id="SSF51735">
    <property type="entry name" value="NAD(P)-binding Rossmann-fold domains"/>
    <property type="match status" value="1"/>
</dbReference>
<evidence type="ECO:0000313" key="13">
    <source>
        <dbReference type="Proteomes" id="UP000244180"/>
    </source>
</evidence>
<dbReference type="EMBL" id="PEBV01000007">
    <property type="protein sequence ID" value="PTQ54004.1"/>
    <property type="molecule type" value="Genomic_DNA"/>
</dbReference>
<dbReference type="InterPro" id="IPR006095">
    <property type="entry name" value="Glu/Leu/Phe/Val/Trp_DH"/>
</dbReference>
<dbReference type="GO" id="GO:0004352">
    <property type="term" value="F:glutamate dehydrogenase (NAD+) activity"/>
    <property type="evidence" value="ECO:0007669"/>
    <property type="project" value="TreeGrafter"/>
</dbReference>
<dbReference type="PROSITE" id="PS00074">
    <property type="entry name" value="GLFV_DEHYDROGENASE"/>
    <property type="match status" value="1"/>
</dbReference>
<feature type="binding site" evidence="7">
    <location>
        <position position="292"/>
    </location>
    <ligand>
        <name>NAD(+)</name>
        <dbReference type="ChEBI" id="CHEBI:57540"/>
    </ligand>
</feature>
<dbReference type="GO" id="GO:0000166">
    <property type="term" value="F:nucleotide binding"/>
    <property type="evidence" value="ECO:0007669"/>
    <property type="project" value="UniProtKB-KW"/>
</dbReference>
<reference evidence="12 13" key="1">
    <citation type="submission" date="2017-08" db="EMBL/GenBank/DDBJ databases">
        <title>Burning lignite coal seam in the remote Altai Mountains harbors a hydrogen-driven thermophilic microbial community.</title>
        <authorList>
            <person name="Kadnikov V.V."/>
            <person name="Mardanov A.V."/>
            <person name="Ivasenko D."/>
            <person name="Beletsky A.V."/>
            <person name="Karnachuk O.V."/>
            <person name="Ravin N.V."/>
        </authorList>
    </citation>
    <scope>NUCLEOTIDE SEQUENCE [LARGE SCALE GENOMIC DNA]</scope>
    <source>
        <strain evidence="12">AL33</strain>
    </source>
</reference>
<organism evidence="12 13">
    <name type="scientific">Hydrogenibacillus schlegelii</name>
    <name type="common">Bacillus schlegelii</name>
    <dbReference type="NCBI Taxonomy" id="1484"/>
    <lineage>
        <taxon>Bacteria</taxon>
        <taxon>Bacillati</taxon>
        <taxon>Bacillota</taxon>
        <taxon>Bacilli</taxon>
        <taxon>Bacillales</taxon>
        <taxon>Bacillales Family X. Incertae Sedis</taxon>
        <taxon>Hydrogenibacillus</taxon>
    </lineage>
</organism>
<evidence type="ECO:0000256" key="7">
    <source>
        <dbReference type="PIRSR" id="PIRSR000185-2"/>
    </source>
</evidence>
<dbReference type="GO" id="GO:0006538">
    <property type="term" value="P:L-glutamate catabolic process"/>
    <property type="evidence" value="ECO:0007669"/>
    <property type="project" value="TreeGrafter"/>
</dbReference>
<dbReference type="CDD" id="cd01076">
    <property type="entry name" value="NAD_bind_1_Glu_DH"/>
    <property type="match status" value="1"/>
</dbReference>
<evidence type="ECO:0000256" key="10">
    <source>
        <dbReference type="SAM" id="MobiDB-lite"/>
    </source>
</evidence>
<keyword evidence="4 7" id="KW-0520">NAD</keyword>
<feature type="binding site" evidence="7">
    <location>
        <position position="261"/>
    </location>
    <ligand>
        <name>NAD(+)</name>
        <dbReference type="ChEBI" id="CHEBI:57540"/>
    </ligand>
</feature>
<feature type="region of interest" description="Disordered" evidence="10">
    <location>
        <begin position="49"/>
        <end position="73"/>
    </location>
</feature>
<evidence type="ECO:0000256" key="1">
    <source>
        <dbReference type="ARBA" id="ARBA00006382"/>
    </source>
</evidence>
<dbReference type="Pfam" id="PF00208">
    <property type="entry name" value="ELFV_dehydrog"/>
    <property type="match status" value="1"/>
</dbReference>
<feature type="binding site" evidence="7">
    <location>
        <position position="141"/>
    </location>
    <ligand>
        <name>substrate</name>
    </ligand>
</feature>
<evidence type="ECO:0000256" key="8">
    <source>
        <dbReference type="PIRSR" id="PIRSR000185-3"/>
    </source>
</evidence>
<dbReference type="PANTHER" id="PTHR11606">
    <property type="entry name" value="GLUTAMATE DEHYDROGENASE"/>
    <property type="match status" value="1"/>
</dbReference>
<keyword evidence="7" id="KW-0547">Nucleotide-binding</keyword>
<evidence type="ECO:0000256" key="9">
    <source>
        <dbReference type="RuleBase" id="RU004417"/>
    </source>
</evidence>
<dbReference type="InterPro" id="IPR006096">
    <property type="entry name" value="Glu/Leu/Phe/Val/Trp_DH_C"/>
</dbReference>
<comment type="similarity">
    <text evidence="1 5 9">Belongs to the Glu/Leu/Phe/Val dehydrogenases family.</text>
</comment>
<dbReference type="InterPro" id="IPR014362">
    <property type="entry name" value="Glu_DH"/>
</dbReference>
<dbReference type="Pfam" id="PF02812">
    <property type="entry name" value="ELFV_dehydrog_N"/>
    <property type="match status" value="1"/>
</dbReference>
<dbReference type="SMART" id="SM00839">
    <property type="entry name" value="ELFV_dehydrog"/>
    <property type="match status" value="1"/>
</dbReference>
<dbReference type="InterPro" id="IPR006097">
    <property type="entry name" value="Glu/Leu/Phe/Val/Trp_DH_dimer"/>
</dbReference>
<gene>
    <name evidence="12" type="ORF">HSCHL_0858</name>
</gene>
<dbReference type="InterPro" id="IPR033524">
    <property type="entry name" value="Glu/Leu/Phe/Val_DH_AS"/>
</dbReference>
<feature type="active site" description="Proton donor" evidence="6">
    <location>
        <position position="177"/>
    </location>
</feature>
<protein>
    <recommendedName>
        <fullName evidence="2 5">Glutamate dehydrogenase</fullName>
    </recommendedName>
</protein>
<dbReference type="AlphaFoldDB" id="A0A2T5GCT8"/>
<evidence type="ECO:0000256" key="6">
    <source>
        <dbReference type="PIRSR" id="PIRSR000185-1"/>
    </source>
</evidence>
<dbReference type="InterPro" id="IPR036291">
    <property type="entry name" value="NAD(P)-bd_dom_sf"/>
</dbReference>
<evidence type="ECO:0000256" key="3">
    <source>
        <dbReference type="ARBA" id="ARBA00023002"/>
    </source>
</evidence>
<proteinExistence type="inferred from homology"/>
<comment type="caution">
    <text evidence="12">The sequence shown here is derived from an EMBL/GenBank/DDBJ whole genome shotgun (WGS) entry which is preliminary data.</text>
</comment>
<evidence type="ECO:0000256" key="2">
    <source>
        <dbReference type="ARBA" id="ARBA00012896"/>
    </source>
</evidence>
<dbReference type="PRINTS" id="PR00082">
    <property type="entry name" value="GLFDHDRGNASE"/>
</dbReference>
<evidence type="ECO:0000313" key="12">
    <source>
        <dbReference type="EMBL" id="PTQ54004.1"/>
    </source>
</evidence>